<keyword evidence="2" id="KW-0614">Plasmid</keyword>
<dbReference type="AlphaFoldDB" id="A0A2K8UIZ8"/>
<organism evidence="2 3">
    <name type="scientific">Candidatus Thiodictyon syntrophicum</name>
    <dbReference type="NCBI Taxonomy" id="1166950"/>
    <lineage>
        <taxon>Bacteria</taxon>
        <taxon>Pseudomonadati</taxon>
        <taxon>Pseudomonadota</taxon>
        <taxon>Gammaproteobacteria</taxon>
        <taxon>Chromatiales</taxon>
        <taxon>Chromatiaceae</taxon>
        <taxon>Thiodictyon</taxon>
    </lineage>
</organism>
<feature type="signal peptide" evidence="1">
    <location>
        <begin position="1"/>
        <end position="23"/>
    </location>
</feature>
<keyword evidence="3" id="KW-1185">Reference proteome</keyword>
<dbReference type="Proteomes" id="UP000232638">
    <property type="component" value="Plasmid pTs485"/>
</dbReference>
<evidence type="ECO:0008006" key="4">
    <source>
        <dbReference type="Google" id="ProtNLM"/>
    </source>
</evidence>
<dbReference type="EMBL" id="CP020372">
    <property type="protein sequence ID" value="AUB85553.1"/>
    <property type="molecule type" value="Genomic_DNA"/>
</dbReference>
<keyword evidence="1" id="KW-0732">Signal</keyword>
<evidence type="ECO:0000256" key="1">
    <source>
        <dbReference type="SAM" id="SignalP"/>
    </source>
</evidence>
<accession>A0A2K8UIZ8</accession>
<evidence type="ECO:0000313" key="2">
    <source>
        <dbReference type="EMBL" id="AUB85553.1"/>
    </source>
</evidence>
<evidence type="ECO:0000313" key="3">
    <source>
        <dbReference type="Proteomes" id="UP000232638"/>
    </source>
</evidence>
<gene>
    <name evidence="2" type="ORF">THSYN_32080</name>
</gene>
<reference evidence="2 3" key="1">
    <citation type="submission" date="2017-03" db="EMBL/GenBank/DDBJ databases">
        <title>Complete genome sequence of Candidatus 'Thiodictyon syntrophicum' sp. nov. strain Cad16T, a photolithoautotroph purple sulfur bacterium isolated from an alpine meromictic lake.</title>
        <authorList>
            <person name="Luedin S.M."/>
            <person name="Pothier J.F."/>
            <person name="Danza F."/>
            <person name="Storelli N."/>
            <person name="Wittwer M."/>
            <person name="Tonolla M."/>
        </authorList>
    </citation>
    <scope>NUCLEOTIDE SEQUENCE [LARGE SCALE GENOMIC DNA]</scope>
    <source>
        <strain evidence="2 3">Cad16T</strain>
        <plasmid evidence="3">Plasmid pts485</plasmid>
    </source>
</reference>
<feature type="chain" id="PRO_5014662180" description="CBM1 domain-containing protein" evidence="1">
    <location>
        <begin position="24"/>
        <end position="112"/>
    </location>
</feature>
<protein>
    <recommendedName>
        <fullName evidence="4">CBM1 domain-containing protein</fullName>
    </recommendedName>
</protein>
<proteinExistence type="predicted"/>
<geneLocation type="plasmid" evidence="3">
    <name>pts485</name>
</geneLocation>
<name>A0A2K8UIZ8_9GAMM</name>
<dbReference type="KEGG" id="tsy:THSYN_32080"/>
<sequence length="112" mass="11650">MPSSFAIRRWLGWLALIPLASLADGSMTPQPVVKLGTCPSGYSTSAQYCIPGPRARLALAKRGRCPSGYVTSGAYCLAGSQARPALPKIGAACPGQSHQESLILAVPDLARP</sequence>